<gene>
    <name evidence="1" type="ORF">V5O48_014621</name>
</gene>
<dbReference type="Proteomes" id="UP001465976">
    <property type="component" value="Unassembled WGS sequence"/>
</dbReference>
<protein>
    <recommendedName>
        <fullName evidence="3">F-box domain-containing protein</fullName>
    </recommendedName>
</protein>
<proteinExistence type="predicted"/>
<name>A0ABR3EWT3_9AGAR</name>
<reference evidence="1 2" key="1">
    <citation type="submission" date="2024-02" db="EMBL/GenBank/DDBJ databases">
        <title>A draft genome for the cacao thread blight pathogen Marasmius crinis-equi.</title>
        <authorList>
            <person name="Cohen S.P."/>
            <person name="Baruah I.K."/>
            <person name="Amoako-Attah I."/>
            <person name="Bukari Y."/>
            <person name="Meinhardt L.W."/>
            <person name="Bailey B.A."/>
        </authorList>
    </citation>
    <scope>NUCLEOTIDE SEQUENCE [LARGE SCALE GENOMIC DNA]</scope>
    <source>
        <strain evidence="1 2">GH-76</strain>
    </source>
</reference>
<keyword evidence="2" id="KW-1185">Reference proteome</keyword>
<accession>A0ABR3EWT3</accession>
<sequence>MRRPQVFPLRPAEVTLEASDSQSVWDDPDAYRIFHAMRFFGSLRGFYTGELDLTGRHLQRFNELLVVYNQLKNDFDAIRSTVRVEEYQDTDSNGKLGTFARYVMTDEDSWKRCRLKWKLPRVVDFRWLEFHFDDLEIDIQKAQGEPKIQQLTIMDLPVELLDRIFHFADERQAGFLASTCKTLKNIGRPYLHHTRTLTLRFADSYKQVEEMKLTGPTKEALDELARERSRELISLADHLASRPAIADATRELTVTNNWKIGSFQIPSFQPYWSDKNIFDPCAYIDDAAVEDDILEGRTPSCPQVLNVHLNEAPMLNEEQPPREASGEGLCFALLLFPNLITLSHHAIRDPGATWLPSPEIQDRSDHFCDGLRRLSFNLFLSAVPMLTGWIGSCRLRTLAPCTLTHLKLRTSHSLPDNRAIALLESLQSAPLEVLVLDGIREGSLTLLERIAQLFPDLLGLTLILRRSSGTSLRTKARPWPYASWEYASRLRGFRELEYFTWNFRSPGEGVTPFALLGFEAAAEGASWEWPSDVDDEFDPEDHSSIAILFACHCPTLEIFVLETEDGPDRSTFVRGDDGGINAKSICLMDELMDKYDQQCYFFHDRAWEPVLPVAG</sequence>
<dbReference type="EMBL" id="JBAHYK010001603">
    <property type="protein sequence ID" value="KAL0567373.1"/>
    <property type="molecule type" value="Genomic_DNA"/>
</dbReference>
<comment type="caution">
    <text evidence="1">The sequence shown here is derived from an EMBL/GenBank/DDBJ whole genome shotgun (WGS) entry which is preliminary data.</text>
</comment>
<evidence type="ECO:0000313" key="2">
    <source>
        <dbReference type="Proteomes" id="UP001465976"/>
    </source>
</evidence>
<dbReference type="SUPFAM" id="SSF81383">
    <property type="entry name" value="F-box domain"/>
    <property type="match status" value="1"/>
</dbReference>
<evidence type="ECO:0000313" key="1">
    <source>
        <dbReference type="EMBL" id="KAL0567373.1"/>
    </source>
</evidence>
<evidence type="ECO:0008006" key="3">
    <source>
        <dbReference type="Google" id="ProtNLM"/>
    </source>
</evidence>
<organism evidence="1 2">
    <name type="scientific">Marasmius crinis-equi</name>
    <dbReference type="NCBI Taxonomy" id="585013"/>
    <lineage>
        <taxon>Eukaryota</taxon>
        <taxon>Fungi</taxon>
        <taxon>Dikarya</taxon>
        <taxon>Basidiomycota</taxon>
        <taxon>Agaricomycotina</taxon>
        <taxon>Agaricomycetes</taxon>
        <taxon>Agaricomycetidae</taxon>
        <taxon>Agaricales</taxon>
        <taxon>Marasmiineae</taxon>
        <taxon>Marasmiaceae</taxon>
        <taxon>Marasmius</taxon>
    </lineage>
</organism>
<dbReference type="InterPro" id="IPR036047">
    <property type="entry name" value="F-box-like_dom_sf"/>
</dbReference>